<reference evidence="2 3" key="1">
    <citation type="submission" date="2022-06" db="EMBL/GenBank/DDBJ databases">
        <title>Roseomonas CN29.</title>
        <authorList>
            <person name="Cheng Y."/>
            <person name="He X."/>
        </authorList>
    </citation>
    <scope>NUCLEOTIDE SEQUENCE [LARGE SCALE GENOMIC DNA]</scope>
    <source>
        <strain evidence="2 3">CN29</strain>
    </source>
</reference>
<keyword evidence="3" id="KW-1185">Reference proteome</keyword>
<evidence type="ECO:0000256" key="1">
    <source>
        <dbReference type="ARBA" id="ARBA00006987"/>
    </source>
</evidence>
<dbReference type="Pfam" id="PF03401">
    <property type="entry name" value="TctC"/>
    <property type="match status" value="1"/>
</dbReference>
<evidence type="ECO:0000313" key="2">
    <source>
        <dbReference type="EMBL" id="MCR0982880.1"/>
    </source>
</evidence>
<comment type="similarity">
    <text evidence="1">Belongs to the UPF0065 (bug) family.</text>
</comment>
<dbReference type="SUPFAM" id="SSF53850">
    <property type="entry name" value="Periplasmic binding protein-like II"/>
    <property type="match status" value="1"/>
</dbReference>
<name>A0ABT1X441_9PROT</name>
<dbReference type="PANTHER" id="PTHR42928">
    <property type="entry name" value="TRICARBOXYLATE-BINDING PROTEIN"/>
    <property type="match status" value="1"/>
</dbReference>
<dbReference type="InterPro" id="IPR042100">
    <property type="entry name" value="Bug_dom1"/>
</dbReference>
<dbReference type="Gene3D" id="3.40.190.10">
    <property type="entry name" value="Periplasmic binding protein-like II"/>
    <property type="match status" value="1"/>
</dbReference>
<sequence>MTQATRRALLGAALASPLVLPRIAQGQPGGQGGFPDRPIRVVVPFSAGGTTDMLARVFAQRMSEGLGQPVVVENRAGAGGSVGADVVAKAAPDGYTLLFHNLTFTSTTTALQLANRSPHDIERDFAPVSLAANVPMLLVAAQSVPARDLKEFVAFAKAQPAGLFYGSTGPGSIMNLAGEVLKRDAAINMEHVPFRGAAPLVQEMVAGRIQFGGDQLSTALPHVRGGALKPMATLAAQRSSALPDVPTVREQGFPNMELRGWNGFFAPARTPEAVIARLQREIAQAAAQPELRRRLAEVGAEPVGSPPAELRQAVAEQVAQVRPLVAELRLQVE</sequence>
<dbReference type="PIRSF" id="PIRSF017082">
    <property type="entry name" value="YflP"/>
    <property type="match status" value="1"/>
</dbReference>
<protein>
    <submittedName>
        <fullName evidence="2">Tripartite tricarboxylate transporter substrate binding protein</fullName>
    </submittedName>
</protein>
<dbReference type="PANTHER" id="PTHR42928:SF5">
    <property type="entry name" value="BLR1237 PROTEIN"/>
    <property type="match status" value="1"/>
</dbReference>
<evidence type="ECO:0000313" key="3">
    <source>
        <dbReference type="Proteomes" id="UP001524642"/>
    </source>
</evidence>
<organism evidence="2 3">
    <name type="scientific">Roseomonas populi</name>
    <dbReference type="NCBI Taxonomy" id="3121582"/>
    <lineage>
        <taxon>Bacteria</taxon>
        <taxon>Pseudomonadati</taxon>
        <taxon>Pseudomonadota</taxon>
        <taxon>Alphaproteobacteria</taxon>
        <taxon>Acetobacterales</taxon>
        <taxon>Roseomonadaceae</taxon>
        <taxon>Roseomonas</taxon>
    </lineage>
</organism>
<dbReference type="Proteomes" id="UP001524642">
    <property type="component" value="Unassembled WGS sequence"/>
</dbReference>
<proteinExistence type="inferred from homology"/>
<accession>A0ABT1X441</accession>
<dbReference type="Gene3D" id="3.40.190.150">
    <property type="entry name" value="Bordetella uptake gene, domain 1"/>
    <property type="match status" value="1"/>
</dbReference>
<dbReference type="EMBL" id="JANJOU010000009">
    <property type="protein sequence ID" value="MCR0982880.1"/>
    <property type="molecule type" value="Genomic_DNA"/>
</dbReference>
<dbReference type="InterPro" id="IPR005064">
    <property type="entry name" value="BUG"/>
</dbReference>
<dbReference type="RefSeq" id="WP_257716550.1">
    <property type="nucleotide sequence ID" value="NZ_JANJOU010000009.1"/>
</dbReference>
<dbReference type="CDD" id="cd07012">
    <property type="entry name" value="PBP2_Bug_TTT"/>
    <property type="match status" value="1"/>
</dbReference>
<comment type="caution">
    <text evidence="2">The sequence shown here is derived from an EMBL/GenBank/DDBJ whole genome shotgun (WGS) entry which is preliminary data.</text>
</comment>
<gene>
    <name evidence="2" type="ORF">NRP21_12570</name>
</gene>